<keyword evidence="1" id="KW-0175">Coiled coil</keyword>
<keyword evidence="3" id="KW-1185">Reference proteome</keyword>
<dbReference type="EMBL" id="JNBS01001915">
    <property type="protein sequence ID" value="OQR97400.1"/>
    <property type="molecule type" value="Genomic_DNA"/>
</dbReference>
<name>A0A1V9ZHV4_9STRA</name>
<dbReference type="STRING" id="74557.A0A1V9ZHV4"/>
<evidence type="ECO:0008006" key="4">
    <source>
        <dbReference type="Google" id="ProtNLM"/>
    </source>
</evidence>
<comment type="caution">
    <text evidence="2">The sequence shown here is derived from an EMBL/GenBank/DDBJ whole genome shotgun (WGS) entry which is preliminary data.</text>
</comment>
<accession>A0A1V9ZHV4</accession>
<gene>
    <name evidence="2" type="ORF">THRCLA_21942</name>
</gene>
<evidence type="ECO:0000313" key="2">
    <source>
        <dbReference type="EMBL" id="OQR97400.1"/>
    </source>
</evidence>
<evidence type="ECO:0000313" key="3">
    <source>
        <dbReference type="Proteomes" id="UP000243217"/>
    </source>
</evidence>
<protein>
    <recommendedName>
        <fullName evidence="4">START domain-containing protein</fullName>
    </recommendedName>
</protein>
<dbReference type="OrthoDB" id="75028at2759"/>
<reference evidence="2 3" key="1">
    <citation type="journal article" date="2014" name="Genome Biol. Evol.">
        <title>The secreted proteins of Achlya hypogyna and Thraustotheca clavata identify the ancestral oomycete secretome and reveal gene acquisitions by horizontal gene transfer.</title>
        <authorList>
            <person name="Misner I."/>
            <person name="Blouin N."/>
            <person name="Leonard G."/>
            <person name="Richards T.A."/>
            <person name="Lane C.E."/>
        </authorList>
    </citation>
    <scope>NUCLEOTIDE SEQUENCE [LARGE SCALE GENOMIC DNA]</scope>
    <source>
        <strain evidence="2 3">ATCC 34112</strain>
    </source>
</reference>
<sequence>MTMTDNNEINFLDDFLEDVNDGRPKLRATTAQQRYRERQRQELRQLHQQVHELSEHLDVLKHIRGMETKQSSYWEKKARMQKLFRQKASKENTRLKEAIEEQIKIATTLKQVLEDNVIHEVFQSGDMVNWKLRRMPSDRFARHECFHAIVDDAYERAETILLERGLFDCVNGHKSFNVGVNANECISIEIQAVKILPCNFMVAAKSFWSHWNDAETHPIKVRMLETFGPDGIYLEQFEMLPGDIPYIRRLAAMKRYVEKDRVVFVMRTILEDPYYPAPPELYVGDHAMTLVLERINDKETWRRLCVIGKIPSEAPPLNPLANTSQHWICDFTLLESKRIMTTIEETLEARDREFQKSNI</sequence>
<dbReference type="AlphaFoldDB" id="A0A1V9ZHV4"/>
<evidence type="ECO:0000256" key="1">
    <source>
        <dbReference type="SAM" id="Coils"/>
    </source>
</evidence>
<organism evidence="2 3">
    <name type="scientific">Thraustotheca clavata</name>
    <dbReference type="NCBI Taxonomy" id="74557"/>
    <lineage>
        <taxon>Eukaryota</taxon>
        <taxon>Sar</taxon>
        <taxon>Stramenopiles</taxon>
        <taxon>Oomycota</taxon>
        <taxon>Saprolegniomycetes</taxon>
        <taxon>Saprolegniales</taxon>
        <taxon>Achlyaceae</taxon>
        <taxon>Thraustotheca</taxon>
    </lineage>
</organism>
<feature type="coiled-coil region" evidence="1">
    <location>
        <begin position="85"/>
        <end position="116"/>
    </location>
</feature>
<dbReference type="Proteomes" id="UP000243217">
    <property type="component" value="Unassembled WGS sequence"/>
</dbReference>
<proteinExistence type="predicted"/>